<dbReference type="GO" id="GO:0046872">
    <property type="term" value="F:metal ion binding"/>
    <property type="evidence" value="ECO:0007669"/>
    <property type="project" value="UniProtKB-KW"/>
</dbReference>
<evidence type="ECO:0000256" key="2">
    <source>
        <dbReference type="SAM" id="MobiDB-lite"/>
    </source>
</evidence>
<dbReference type="PANTHER" id="PTHR31116">
    <property type="entry name" value="OS04G0501200 PROTEIN"/>
    <property type="match status" value="1"/>
</dbReference>
<dbReference type="OrthoDB" id="3941538at2759"/>
<dbReference type="SUPFAM" id="SSF48150">
    <property type="entry name" value="DNA-glycosylase"/>
    <property type="match status" value="2"/>
</dbReference>
<evidence type="ECO:0000256" key="1">
    <source>
        <dbReference type="PIRSR" id="PIRSR605019-1"/>
    </source>
</evidence>
<accession>A0A3S3N867</accession>
<dbReference type="Pfam" id="PF03352">
    <property type="entry name" value="Adenine_glyco"/>
    <property type="match status" value="2"/>
</dbReference>
<keyword evidence="1" id="KW-0862">Zinc</keyword>
<dbReference type="GO" id="GO:0006284">
    <property type="term" value="P:base-excision repair"/>
    <property type="evidence" value="ECO:0007669"/>
    <property type="project" value="InterPro"/>
</dbReference>
<dbReference type="InterPro" id="IPR005019">
    <property type="entry name" value="Adenine_glyco"/>
</dbReference>
<dbReference type="Proteomes" id="UP000283530">
    <property type="component" value="Unassembled WGS sequence"/>
</dbReference>
<comment type="caution">
    <text evidence="3">The sequence shown here is derived from an EMBL/GenBank/DDBJ whole genome shotgun (WGS) entry which is preliminary data.</text>
</comment>
<feature type="binding site" evidence="1">
    <location>
        <position position="151"/>
    </location>
    <ligand>
        <name>Zn(2+)</name>
        <dbReference type="ChEBI" id="CHEBI:29105"/>
    </ligand>
</feature>
<dbReference type="GO" id="GO:0008725">
    <property type="term" value="F:DNA-3-methyladenine glycosylase activity"/>
    <property type="evidence" value="ECO:0007669"/>
    <property type="project" value="InterPro"/>
</dbReference>
<dbReference type="PANTHER" id="PTHR31116:SF5">
    <property type="entry name" value="OS06G0649800 PROTEIN"/>
    <property type="match status" value="1"/>
</dbReference>
<dbReference type="InterPro" id="IPR011257">
    <property type="entry name" value="DNA_glycosylase"/>
</dbReference>
<evidence type="ECO:0000313" key="3">
    <source>
        <dbReference type="EMBL" id="RWR82575.1"/>
    </source>
</evidence>
<feature type="region of interest" description="Disordered" evidence="2">
    <location>
        <begin position="1"/>
        <end position="46"/>
    </location>
</feature>
<reference evidence="3 4" key="1">
    <citation type="journal article" date="2019" name="Nat. Plants">
        <title>Stout camphor tree genome fills gaps in understanding of flowering plant genome evolution.</title>
        <authorList>
            <person name="Chaw S.M."/>
            <person name="Liu Y.C."/>
            <person name="Wu Y.W."/>
            <person name="Wang H.Y."/>
            <person name="Lin C.I."/>
            <person name="Wu C.S."/>
            <person name="Ke H.M."/>
            <person name="Chang L.Y."/>
            <person name="Hsu C.Y."/>
            <person name="Yang H.T."/>
            <person name="Sudianto E."/>
            <person name="Hsu M.H."/>
            <person name="Wu K.P."/>
            <person name="Wang L.N."/>
            <person name="Leebens-Mack J.H."/>
            <person name="Tsai I.J."/>
        </authorList>
    </citation>
    <scope>NUCLEOTIDE SEQUENCE [LARGE SCALE GENOMIC DNA]</scope>
    <source>
        <strain evidence="4">cv. Chaw 1501</strain>
        <tissue evidence="3">Young leaves</tissue>
    </source>
</reference>
<sequence length="397" mass="43947">MSGAPRVRSMNVADTEARPVLVPAGNKAGLLVTRKPGSKPSRKVEKVGEVMAAAEEKRASPAVVAPSPPSCLSVPSALRRQELLLRSNLSLNGSCSSDASSDSMQSRASTGRIMRTGSVRRRKQCVSRPEKVGSDSASVFSQESIQTKKRCAWVTPNTDPFYAAFHDEEWGVPVHDDRKLFELLVLSGALAELTWPAILSKRHIFRYCCYFLVLRLNVILSLLLSSDATVYREVFANFDPALIAKLNEKKIVAPESTASSLLSEPKLRAVIENARQMSKIIDEFGSFAQYCWSFVNHKPIVNRFRYPRQVPVKTPKADVISKDLVRRGFRYVGPTVIYSFMQAAGITNDHLINCYRFEECITASMGNEQDTGKAKVEGKSEESEISGLERAVEDLVI</sequence>
<evidence type="ECO:0000313" key="4">
    <source>
        <dbReference type="Proteomes" id="UP000283530"/>
    </source>
</evidence>
<proteinExistence type="predicted"/>
<feature type="binding site" evidence="1">
    <location>
        <position position="350"/>
    </location>
    <ligand>
        <name>Zn(2+)</name>
        <dbReference type="ChEBI" id="CHEBI:29105"/>
    </ligand>
</feature>
<dbReference type="Gene3D" id="1.10.340.30">
    <property type="entry name" value="Hypothetical protein, domain 2"/>
    <property type="match status" value="1"/>
</dbReference>
<feature type="binding site" evidence="1">
    <location>
        <position position="166"/>
    </location>
    <ligand>
        <name>Zn(2+)</name>
        <dbReference type="ChEBI" id="CHEBI:29105"/>
    </ligand>
</feature>
<keyword evidence="4" id="KW-1185">Reference proteome</keyword>
<dbReference type="STRING" id="337451.A0A3S3N867"/>
<keyword evidence="1" id="KW-0479">Metal-binding</keyword>
<dbReference type="EMBL" id="QPKB01000004">
    <property type="protein sequence ID" value="RWR82575.1"/>
    <property type="molecule type" value="Genomic_DNA"/>
</dbReference>
<gene>
    <name evidence="3" type="ORF">CKAN_01129900</name>
</gene>
<organism evidence="3 4">
    <name type="scientific">Cinnamomum micranthum f. kanehirae</name>
    <dbReference type="NCBI Taxonomy" id="337451"/>
    <lineage>
        <taxon>Eukaryota</taxon>
        <taxon>Viridiplantae</taxon>
        <taxon>Streptophyta</taxon>
        <taxon>Embryophyta</taxon>
        <taxon>Tracheophyta</taxon>
        <taxon>Spermatophyta</taxon>
        <taxon>Magnoliopsida</taxon>
        <taxon>Magnoliidae</taxon>
        <taxon>Laurales</taxon>
        <taxon>Lauraceae</taxon>
        <taxon>Cinnamomum</taxon>
    </lineage>
</organism>
<name>A0A3S3N867_9MAGN</name>
<feature type="binding site" evidence="1">
    <location>
        <position position="354"/>
    </location>
    <ligand>
        <name>Zn(2+)</name>
        <dbReference type="ChEBI" id="CHEBI:29105"/>
    </ligand>
</feature>
<protein>
    <submittedName>
        <fullName evidence="3">Putative GMP synthase glutamine-hydrolyzing</fullName>
    </submittedName>
</protein>
<dbReference type="AlphaFoldDB" id="A0A3S3N867"/>